<accession>A0A419ER25</accession>
<dbReference type="Proteomes" id="UP000285961">
    <property type="component" value="Unassembled WGS sequence"/>
</dbReference>
<comment type="caution">
    <text evidence="8">The sequence shown here is derived from an EMBL/GenBank/DDBJ whole genome shotgun (WGS) entry which is preliminary data.</text>
</comment>
<dbReference type="GO" id="GO:0005524">
    <property type="term" value="F:ATP binding"/>
    <property type="evidence" value="ECO:0007669"/>
    <property type="project" value="UniProtKB-KW"/>
</dbReference>
<feature type="domain" description="Carbohydrate kinase PfkB" evidence="7">
    <location>
        <begin position="13"/>
        <end position="295"/>
    </location>
</feature>
<dbReference type="EMBL" id="QZKI01000121">
    <property type="protein sequence ID" value="RJP65896.1"/>
    <property type="molecule type" value="Genomic_DNA"/>
</dbReference>
<evidence type="ECO:0000256" key="1">
    <source>
        <dbReference type="ARBA" id="ARBA00010688"/>
    </source>
</evidence>
<evidence type="ECO:0000256" key="6">
    <source>
        <dbReference type="PIRNR" id="PIRNR000535"/>
    </source>
</evidence>
<gene>
    <name evidence="8" type="ORF">C4532_16850</name>
</gene>
<evidence type="ECO:0000256" key="3">
    <source>
        <dbReference type="ARBA" id="ARBA00022741"/>
    </source>
</evidence>
<keyword evidence="3" id="KW-0547">Nucleotide-binding</keyword>
<dbReference type="InterPro" id="IPR029056">
    <property type="entry name" value="Ribokinase-like"/>
</dbReference>
<evidence type="ECO:0000259" key="7">
    <source>
        <dbReference type="Pfam" id="PF00294"/>
    </source>
</evidence>
<keyword evidence="2 6" id="KW-0808">Transferase</keyword>
<dbReference type="PROSITE" id="PS00583">
    <property type="entry name" value="PFKB_KINASES_1"/>
    <property type="match status" value="1"/>
</dbReference>
<dbReference type="NCBIfam" id="TIGR03168">
    <property type="entry name" value="1-PFK"/>
    <property type="match status" value="1"/>
</dbReference>
<protein>
    <submittedName>
        <fullName evidence="8">1-phosphofructokinase family hexose kinase</fullName>
    </submittedName>
</protein>
<evidence type="ECO:0000256" key="5">
    <source>
        <dbReference type="ARBA" id="ARBA00022840"/>
    </source>
</evidence>
<sequence>MNSIVTLTINPAIDKSARVQNVVPERKLRCRNPRYEPGGGGINVSRAIHNLGGSAVAVYTAGGFAGKLLQHLLDREGIPHHAIPVDGWTRDNLVVYEESTGQQFRFGMPGPTLRDDEWKNCLAELSSIASNAEYIIASGALPSDVPEDFYAQVARLGKKLKAKVVVDTSGEPLRLALSEGVFLIKPNLRELTMLAGHELVDESQQERLAGKIVDDGQSEVVVISRGAGGVLAVWKEGHEHVRAPTVPIKSKVGAGDSMVAGIVLSLARGRALPEAVRFGIAAGTAAVMTPGTELCRRDDTERLYAMMSAAVESSRQHRHPARH</sequence>
<dbReference type="Gene3D" id="3.40.1190.20">
    <property type="match status" value="1"/>
</dbReference>
<keyword evidence="4 8" id="KW-0418">Kinase</keyword>
<dbReference type="GO" id="GO:0003872">
    <property type="term" value="F:6-phosphofructokinase activity"/>
    <property type="evidence" value="ECO:0007669"/>
    <property type="project" value="TreeGrafter"/>
</dbReference>
<organism evidence="8 9">
    <name type="scientific">Candidatus Abyssobacteria bacterium SURF_17</name>
    <dbReference type="NCBI Taxonomy" id="2093361"/>
    <lineage>
        <taxon>Bacteria</taxon>
        <taxon>Pseudomonadati</taxon>
        <taxon>Candidatus Hydrogenedentota</taxon>
        <taxon>Candidatus Abyssobacteria</taxon>
    </lineage>
</organism>
<dbReference type="GO" id="GO:0005829">
    <property type="term" value="C:cytosol"/>
    <property type="evidence" value="ECO:0007669"/>
    <property type="project" value="TreeGrafter"/>
</dbReference>
<reference evidence="8 9" key="1">
    <citation type="journal article" date="2017" name="ISME J.">
        <title>Energy and carbon metabolisms in a deep terrestrial subsurface fluid microbial community.</title>
        <authorList>
            <person name="Momper L."/>
            <person name="Jungbluth S.P."/>
            <person name="Lee M.D."/>
            <person name="Amend J.P."/>
        </authorList>
    </citation>
    <scope>NUCLEOTIDE SEQUENCE [LARGE SCALE GENOMIC DNA]</scope>
    <source>
        <strain evidence="8">SURF_17</strain>
    </source>
</reference>
<dbReference type="Pfam" id="PF00294">
    <property type="entry name" value="PfkB"/>
    <property type="match status" value="1"/>
</dbReference>
<keyword evidence="5" id="KW-0067">ATP-binding</keyword>
<evidence type="ECO:0000256" key="2">
    <source>
        <dbReference type="ARBA" id="ARBA00022679"/>
    </source>
</evidence>
<dbReference type="SUPFAM" id="SSF53613">
    <property type="entry name" value="Ribokinase-like"/>
    <property type="match status" value="1"/>
</dbReference>
<dbReference type="InterPro" id="IPR011611">
    <property type="entry name" value="PfkB_dom"/>
</dbReference>
<comment type="similarity">
    <text evidence="1">Belongs to the carbohydrate kinase PfkB family.</text>
</comment>
<dbReference type="CDD" id="cd01164">
    <property type="entry name" value="FruK_PfkB_like"/>
    <property type="match status" value="1"/>
</dbReference>
<proteinExistence type="inferred from homology"/>
<evidence type="ECO:0000256" key="4">
    <source>
        <dbReference type="ARBA" id="ARBA00022777"/>
    </source>
</evidence>
<dbReference type="AlphaFoldDB" id="A0A419ER25"/>
<dbReference type="PANTHER" id="PTHR46566:SF2">
    <property type="entry name" value="ATP-DEPENDENT 6-PHOSPHOFRUCTOKINASE ISOZYME 2"/>
    <property type="match status" value="1"/>
</dbReference>
<dbReference type="InterPro" id="IPR002173">
    <property type="entry name" value="Carboh/pur_kinase_PfkB_CS"/>
</dbReference>
<dbReference type="InterPro" id="IPR017583">
    <property type="entry name" value="Tagatose/fructose_Pkinase"/>
</dbReference>
<dbReference type="PANTHER" id="PTHR46566">
    <property type="entry name" value="1-PHOSPHOFRUCTOKINASE-RELATED"/>
    <property type="match status" value="1"/>
</dbReference>
<dbReference type="FunFam" id="3.40.1190.20:FF:000001">
    <property type="entry name" value="Phosphofructokinase"/>
    <property type="match status" value="1"/>
</dbReference>
<dbReference type="PIRSF" id="PIRSF000535">
    <property type="entry name" value="1PFK/6PFK/LacC"/>
    <property type="match status" value="1"/>
</dbReference>
<evidence type="ECO:0000313" key="9">
    <source>
        <dbReference type="Proteomes" id="UP000285961"/>
    </source>
</evidence>
<evidence type="ECO:0000313" key="8">
    <source>
        <dbReference type="EMBL" id="RJP65896.1"/>
    </source>
</evidence>
<name>A0A419ER25_9BACT</name>